<organism evidence="2 3">
    <name type="scientific">Vigna unguiculata</name>
    <name type="common">Cowpea</name>
    <dbReference type="NCBI Taxonomy" id="3917"/>
    <lineage>
        <taxon>Eukaryota</taxon>
        <taxon>Viridiplantae</taxon>
        <taxon>Streptophyta</taxon>
        <taxon>Embryophyta</taxon>
        <taxon>Tracheophyta</taxon>
        <taxon>Spermatophyta</taxon>
        <taxon>Magnoliopsida</taxon>
        <taxon>eudicotyledons</taxon>
        <taxon>Gunneridae</taxon>
        <taxon>Pentapetalae</taxon>
        <taxon>rosids</taxon>
        <taxon>fabids</taxon>
        <taxon>Fabales</taxon>
        <taxon>Fabaceae</taxon>
        <taxon>Papilionoideae</taxon>
        <taxon>50 kb inversion clade</taxon>
        <taxon>NPAAA clade</taxon>
        <taxon>indigoferoid/millettioid clade</taxon>
        <taxon>Phaseoleae</taxon>
        <taxon>Vigna</taxon>
    </lineage>
</organism>
<dbReference type="Proteomes" id="UP000501690">
    <property type="component" value="Linkage Group LG8"/>
</dbReference>
<evidence type="ECO:0000313" key="2">
    <source>
        <dbReference type="EMBL" id="QCE03175.1"/>
    </source>
</evidence>
<dbReference type="EMBL" id="CP039352">
    <property type="protein sequence ID" value="QCE03175.1"/>
    <property type="molecule type" value="Genomic_DNA"/>
</dbReference>
<evidence type="ECO:0000256" key="1">
    <source>
        <dbReference type="SAM" id="MobiDB-lite"/>
    </source>
</evidence>
<keyword evidence="3" id="KW-1185">Reference proteome</keyword>
<dbReference type="AlphaFoldDB" id="A0A4D6MTH7"/>
<evidence type="ECO:0000313" key="3">
    <source>
        <dbReference type="Proteomes" id="UP000501690"/>
    </source>
</evidence>
<protein>
    <submittedName>
        <fullName evidence="2">Uncharacterized protein</fullName>
    </submittedName>
</protein>
<gene>
    <name evidence="2" type="ORF">DEO72_LG8g1197</name>
</gene>
<reference evidence="2 3" key="1">
    <citation type="submission" date="2019-04" db="EMBL/GenBank/DDBJ databases">
        <title>An improved genome assembly and genetic linkage map for asparagus bean, Vigna unguiculata ssp. sesquipedialis.</title>
        <authorList>
            <person name="Xia Q."/>
            <person name="Zhang R."/>
            <person name="Dong Y."/>
        </authorList>
    </citation>
    <scope>NUCLEOTIDE SEQUENCE [LARGE SCALE GENOMIC DNA]</scope>
    <source>
        <tissue evidence="2">Leaf</tissue>
    </source>
</reference>
<feature type="compositionally biased region" description="Basic residues" evidence="1">
    <location>
        <begin position="105"/>
        <end position="115"/>
    </location>
</feature>
<sequence>MFVHEMEVQEKECSDGGWRSMAGGAKVWWQPNVGGRRRGSRVVVEGRQNSCRERGTTGQSSVSGGETRRRQHNGGSTTRGLTWWCRLKLQRGKEETATTAAQRWQHNRGSTRRGARGGVTGSCREK</sequence>
<feature type="region of interest" description="Disordered" evidence="1">
    <location>
        <begin position="32"/>
        <end position="78"/>
    </location>
</feature>
<proteinExistence type="predicted"/>
<accession>A0A4D6MTH7</accession>
<name>A0A4D6MTH7_VIGUN</name>
<feature type="region of interest" description="Disordered" evidence="1">
    <location>
        <begin position="93"/>
        <end position="126"/>
    </location>
</feature>